<dbReference type="STRING" id="1492898.SY85_21865"/>
<dbReference type="AlphaFoldDB" id="A0A172U0E2"/>
<protein>
    <submittedName>
        <fullName evidence="1">Uncharacterized protein</fullName>
    </submittedName>
</protein>
<keyword evidence="2" id="KW-1185">Reference proteome</keyword>
<evidence type="ECO:0000313" key="1">
    <source>
        <dbReference type="EMBL" id="ANE52726.1"/>
    </source>
</evidence>
<organism evidence="1 2">
    <name type="scientific">Flavisolibacter tropicus</name>
    <dbReference type="NCBI Taxonomy" id="1492898"/>
    <lineage>
        <taxon>Bacteria</taxon>
        <taxon>Pseudomonadati</taxon>
        <taxon>Bacteroidota</taxon>
        <taxon>Chitinophagia</taxon>
        <taxon>Chitinophagales</taxon>
        <taxon>Chitinophagaceae</taxon>
        <taxon>Flavisolibacter</taxon>
    </lineage>
</organism>
<dbReference type="KEGG" id="fla:SY85_21865"/>
<accession>A0A172U0E2</accession>
<gene>
    <name evidence="1" type="ORF">SY85_21865</name>
</gene>
<proteinExistence type="predicted"/>
<dbReference type="Proteomes" id="UP000077177">
    <property type="component" value="Chromosome"/>
</dbReference>
<name>A0A172U0E2_9BACT</name>
<dbReference type="EMBL" id="CP011390">
    <property type="protein sequence ID" value="ANE52726.1"/>
    <property type="molecule type" value="Genomic_DNA"/>
</dbReference>
<reference evidence="1 2" key="2">
    <citation type="journal article" date="2016" name="Int. J. Syst. Evol. Microbiol.">
        <title>Flavisolibacter tropicus sp. nov., isolated from tropical soil.</title>
        <authorList>
            <person name="Lee J.J."/>
            <person name="Kang M.S."/>
            <person name="Kim G.S."/>
            <person name="Lee C.S."/>
            <person name="Lim S."/>
            <person name="Lee J."/>
            <person name="Roh S.H."/>
            <person name="Kang H."/>
            <person name="Ha J.M."/>
            <person name="Bae S."/>
            <person name="Jung H.Y."/>
            <person name="Kim M.K."/>
        </authorList>
    </citation>
    <scope>NUCLEOTIDE SEQUENCE [LARGE SCALE GENOMIC DNA]</scope>
    <source>
        <strain evidence="1 2">LCS9</strain>
    </source>
</reference>
<evidence type="ECO:0000313" key="2">
    <source>
        <dbReference type="Proteomes" id="UP000077177"/>
    </source>
</evidence>
<reference evidence="2" key="1">
    <citation type="submission" date="2015-01" db="EMBL/GenBank/DDBJ databases">
        <title>Flavisolibacter sp./LCS9/ whole genome sequencing.</title>
        <authorList>
            <person name="Kim M.K."/>
            <person name="Srinivasan S."/>
            <person name="Lee J.-J."/>
        </authorList>
    </citation>
    <scope>NUCLEOTIDE SEQUENCE [LARGE SCALE GENOMIC DNA]</scope>
    <source>
        <strain evidence="2">LCS9</strain>
    </source>
</reference>
<sequence>MSCLTITIPYFFNETILMNIYFSKVIKAGERQREFNFRQHPHTTTETYSIDVPDEKGQRISFQMNKDADGIWKTAEQELPTWIQDIAAELNEAILENLLTLPVVKKK</sequence>